<evidence type="ECO:0000313" key="1">
    <source>
        <dbReference type="EMBL" id="ETS74269.1"/>
    </source>
</evidence>
<dbReference type="InParanoid" id="W3WKL7"/>
<dbReference type="EMBL" id="KI912120">
    <property type="protein sequence ID" value="ETS74269.1"/>
    <property type="molecule type" value="Genomic_DNA"/>
</dbReference>
<accession>W3WKL7</accession>
<protein>
    <submittedName>
        <fullName evidence="1">Uncharacterized protein</fullName>
    </submittedName>
</protein>
<proteinExistence type="predicted"/>
<sequence>MCTHVMNHWQGCHHKAYLYTETCAAAQRRGGREVTGRFICSRGDANRTAVQFGDRHIPTWMRGCRHRVEMQPAGGLPDCCEDCTRIHELYASIDADMAADFADMES</sequence>
<reference evidence="2" key="1">
    <citation type="journal article" date="2015" name="BMC Genomics">
        <title>Genomic and transcriptomic analysis of the endophytic fungus Pestalotiopsis fici reveals its lifestyle and high potential for synthesis of natural products.</title>
        <authorList>
            <person name="Wang X."/>
            <person name="Zhang X."/>
            <person name="Liu L."/>
            <person name="Xiang M."/>
            <person name="Wang W."/>
            <person name="Sun X."/>
            <person name="Che Y."/>
            <person name="Guo L."/>
            <person name="Liu G."/>
            <person name="Guo L."/>
            <person name="Wang C."/>
            <person name="Yin W.B."/>
            <person name="Stadler M."/>
            <person name="Zhang X."/>
            <person name="Liu X."/>
        </authorList>
    </citation>
    <scope>NUCLEOTIDE SEQUENCE [LARGE SCALE GENOMIC DNA]</scope>
    <source>
        <strain evidence="2">W106-1 / CGMCC3.15140</strain>
    </source>
</reference>
<dbReference type="AlphaFoldDB" id="W3WKL7"/>
<organism evidence="1 2">
    <name type="scientific">Pestalotiopsis fici (strain W106-1 / CGMCC3.15140)</name>
    <dbReference type="NCBI Taxonomy" id="1229662"/>
    <lineage>
        <taxon>Eukaryota</taxon>
        <taxon>Fungi</taxon>
        <taxon>Dikarya</taxon>
        <taxon>Ascomycota</taxon>
        <taxon>Pezizomycotina</taxon>
        <taxon>Sordariomycetes</taxon>
        <taxon>Xylariomycetidae</taxon>
        <taxon>Amphisphaeriales</taxon>
        <taxon>Sporocadaceae</taxon>
        <taxon>Pestalotiopsis</taxon>
    </lineage>
</organism>
<dbReference type="HOGENOM" id="CLU_2224130_0_0_1"/>
<dbReference type="RefSeq" id="XP_007840907.1">
    <property type="nucleotide sequence ID" value="XM_007842716.1"/>
</dbReference>
<dbReference type="KEGG" id="pfy:PFICI_14135"/>
<evidence type="ECO:0000313" key="2">
    <source>
        <dbReference type="Proteomes" id="UP000030651"/>
    </source>
</evidence>
<dbReference type="GeneID" id="19279148"/>
<dbReference type="Proteomes" id="UP000030651">
    <property type="component" value="Unassembled WGS sequence"/>
</dbReference>
<name>W3WKL7_PESFW</name>
<gene>
    <name evidence="1" type="ORF">PFICI_14135</name>
</gene>
<keyword evidence="2" id="KW-1185">Reference proteome</keyword>